<dbReference type="RefSeq" id="WP_135484758.1">
    <property type="nucleotide sequence ID" value="NZ_SRMF01000012.1"/>
</dbReference>
<comment type="similarity">
    <text evidence="1">Belongs to the TelA family.</text>
</comment>
<keyword evidence="2" id="KW-0175">Coiled coil</keyword>
<dbReference type="Proteomes" id="UP000297475">
    <property type="component" value="Unassembled WGS sequence"/>
</dbReference>
<dbReference type="OrthoDB" id="9768858at2"/>
<name>A0A4Z0WAI2_9GAMM</name>
<accession>A0A4Z0WAI2</accession>
<organism evidence="3 4">
    <name type="scientific">Natronospirillum operosum</name>
    <dbReference type="NCBI Taxonomy" id="2759953"/>
    <lineage>
        <taxon>Bacteria</taxon>
        <taxon>Pseudomonadati</taxon>
        <taxon>Pseudomonadota</taxon>
        <taxon>Gammaproteobacteria</taxon>
        <taxon>Oceanospirillales</taxon>
        <taxon>Natronospirillaceae</taxon>
        <taxon>Natronospirillum</taxon>
    </lineage>
</organism>
<feature type="coiled-coil region" evidence="2">
    <location>
        <begin position="179"/>
        <end position="228"/>
    </location>
</feature>
<evidence type="ECO:0000313" key="4">
    <source>
        <dbReference type="Proteomes" id="UP000297475"/>
    </source>
</evidence>
<comment type="caution">
    <text evidence="3">The sequence shown here is derived from an EMBL/GenBank/DDBJ whole genome shotgun (WGS) entry which is preliminary data.</text>
</comment>
<evidence type="ECO:0000313" key="3">
    <source>
        <dbReference type="EMBL" id="TGG90670.1"/>
    </source>
</evidence>
<dbReference type="EMBL" id="SRMF01000012">
    <property type="protein sequence ID" value="TGG90670.1"/>
    <property type="molecule type" value="Genomic_DNA"/>
</dbReference>
<dbReference type="InterPro" id="IPR008863">
    <property type="entry name" value="Toxic_anion-R_TelA"/>
</dbReference>
<evidence type="ECO:0000256" key="2">
    <source>
        <dbReference type="SAM" id="Coils"/>
    </source>
</evidence>
<reference evidence="3 4" key="1">
    <citation type="submission" date="2019-04" db="EMBL/GenBank/DDBJ databases">
        <title>Natronospirillum operosus gen. nov., sp. nov., a haloalkaliphilic satellite isolated from decaying biomass of laboratory culture of cyanobacterium Geitlerinema sp. and proposal of Natronospirillaceae fam. nov. and Saccharospirillaceae fam. nov.</title>
        <authorList>
            <person name="Kevbrin V."/>
            <person name="Boltyanskaya Y."/>
            <person name="Koziaeva V."/>
            <person name="Grouzdev D.S."/>
            <person name="Park M."/>
            <person name="Cho J."/>
        </authorList>
    </citation>
    <scope>NUCLEOTIDE SEQUENCE [LARGE SCALE GENOMIC DNA]</scope>
    <source>
        <strain evidence="3 4">G-116</strain>
    </source>
</reference>
<keyword evidence="4" id="KW-1185">Reference proteome</keyword>
<dbReference type="PANTHER" id="PTHR38432:SF1">
    <property type="entry name" value="TELA-LIKE PROTEIN SAOUHSC_01408"/>
    <property type="match status" value="1"/>
</dbReference>
<dbReference type="PANTHER" id="PTHR38432">
    <property type="entry name" value="TELA-LIKE PROTEIN SAOUHSC_01408"/>
    <property type="match status" value="1"/>
</dbReference>
<protein>
    <recommendedName>
        <fullName evidence="5">Toxic anion resistance protein</fullName>
    </recommendedName>
</protein>
<dbReference type="AlphaFoldDB" id="A0A4Z0WAI2"/>
<evidence type="ECO:0000256" key="1">
    <source>
        <dbReference type="ARBA" id="ARBA00005541"/>
    </source>
</evidence>
<sequence>MTLSAEIDVKAQPDQASRQQLETFLGDASEAFDLERIQADQRVLVEDIKHGFDWSAPESFAVNHATGVSRFADAIVDGVRSTDLGSVHEHLVELRMVTSRLNQQLEPSGFFSRLVFNTRKALAAFAADWDSVDGQINQVIATLERDRRGSLVSIESLRNLGQEAVENFRRMTAAIIAGRELLDEERDRLKARRAEIEASGDSVQAAELRQLEHRAEVFDRRLTNLEKSRGIAAGMIPTIQQTLFSEILVSEELDMALTQAIPLMKQQLAVVAEQVRQEQRLQSLSATREATDRMMDDIADRLESNQEKVDAQVREGIASTDNVVAFIERIGDTIEQIDQRQGEAQRDRADARQRLESAVGELRDRLMAM</sequence>
<dbReference type="Pfam" id="PF05816">
    <property type="entry name" value="TelA"/>
    <property type="match status" value="1"/>
</dbReference>
<evidence type="ECO:0008006" key="5">
    <source>
        <dbReference type="Google" id="ProtNLM"/>
    </source>
</evidence>
<proteinExistence type="inferred from homology"/>
<gene>
    <name evidence="3" type="ORF">E4656_18295</name>
</gene>